<evidence type="ECO:0000313" key="1">
    <source>
        <dbReference type="EMBL" id="GBF44385.1"/>
    </source>
</evidence>
<dbReference type="AlphaFoldDB" id="A0A2P2DIE0"/>
<keyword evidence="2" id="KW-1185">Reference proteome</keyword>
<name>A0A2P2DIE0_9LEPT</name>
<sequence length="85" mass="9587">MQQLATNSLNPKNNFSENPEAFLLEHCGNLVAVGGGSLEERILFFVRRLKKLKAYVPPLDLNKFPIELHTEKIKTMCGFLQKDAA</sequence>
<comment type="caution">
    <text evidence="1">The sequence shown here is derived from an EMBL/GenBank/DDBJ whole genome shotgun (WGS) entry which is preliminary data.</text>
</comment>
<proteinExistence type="predicted"/>
<protein>
    <submittedName>
        <fullName evidence="1">Uncharacterized protein</fullName>
    </submittedName>
</protein>
<dbReference type="Proteomes" id="UP000245206">
    <property type="component" value="Unassembled WGS sequence"/>
</dbReference>
<accession>A0A2P2DIE0</accession>
<organism evidence="1 2">
    <name type="scientific">Leptospira ellinghausenii</name>
    <dbReference type="NCBI Taxonomy" id="1917822"/>
    <lineage>
        <taxon>Bacteria</taxon>
        <taxon>Pseudomonadati</taxon>
        <taxon>Spirochaetota</taxon>
        <taxon>Spirochaetia</taxon>
        <taxon>Leptospirales</taxon>
        <taxon>Leptospiraceae</taxon>
        <taxon>Leptospira</taxon>
    </lineage>
</organism>
<evidence type="ECO:0000313" key="2">
    <source>
        <dbReference type="Proteomes" id="UP000245206"/>
    </source>
</evidence>
<gene>
    <name evidence="1" type="ORF">LPTSP2_36880</name>
</gene>
<dbReference type="EMBL" id="BFAZ01000011">
    <property type="protein sequence ID" value="GBF44385.1"/>
    <property type="molecule type" value="Genomic_DNA"/>
</dbReference>
<reference evidence="2" key="1">
    <citation type="journal article" date="2019" name="Microbiol. Immunol.">
        <title>Molecular and phenotypic characterization of Leptospira johnsonii sp. nov., Leptospira ellinghausenii sp. nov. and Leptospira ryugenii sp. nov. isolated from soil and water in Japan.</title>
        <authorList>
            <person name="Masuzawa T."/>
            <person name="Saito M."/>
            <person name="Nakao R."/>
            <person name="Nikaido Y."/>
            <person name="Matsumoto M."/>
            <person name="Ogawa M."/>
            <person name="Yokoyama M."/>
            <person name="Hidaka Y."/>
            <person name="Tomita J."/>
            <person name="Sakakibara K."/>
            <person name="Suzuki K."/>
            <person name="Yasuda S."/>
            <person name="Sato H."/>
            <person name="Yamaguchi M."/>
            <person name="Yoshida S.I."/>
            <person name="Koizumi N."/>
            <person name="Kawamura Y."/>
        </authorList>
    </citation>
    <scope>NUCLEOTIDE SEQUENCE [LARGE SCALE GENOMIC DNA]</scope>
    <source>
        <strain evidence="2">E18</strain>
    </source>
</reference>